<name>A0A1A6DTJ2_9BURK</name>
<evidence type="ECO:0000313" key="2">
    <source>
        <dbReference type="Proteomes" id="UP000091969"/>
    </source>
</evidence>
<dbReference type="AlphaFoldDB" id="A0A1A6DTJ2"/>
<protein>
    <recommendedName>
        <fullName evidence="3">Ubiquinone biosynthesis accessory factor UbiJ</fullName>
    </recommendedName>
</protein>
<keyword evidence="2" id="KW-1185">Reference proteome</keyword>
<dbReference type="PANTHER" id="PTHR38693:SF1">
    <property type="entry name" value="UBIQUINONE BIOSYNTHESIS ACCESSORY FACTOR UBIJ"/>
    <property type="match status" value="1"/>
</dbReference>
<dbReference type="STRING" id="1101373.A9O67_03755"/>
<comment type="caution">
    <text evidence="1">The sequence shown here is derived from an EMBL/GenBank/DDBJ whole genome shotgun (WGS) entry which is preliminary data.</text>
</comment>
<gene>
    <name evidence="1" type="ORF">A9O67_03755</name>
</gene>
<evidence type="ECO:0008006" key="3">
    <source>
        <dbReference type="Google" id="ProtNLM"/>
    </source>
</evidence>
<proteinExistence type="predicted"/>
<dbReference type="GO" id="GO:0006744">
    <property type="term" value="P:ubiquinone biosynthetic process"/>
    <property type="evidence" value="ECO:0007669"/>
    <property type="project" value="InterPro"/>
</dbReference>
<dbReference type="PANTHER" id="PTHR38693">
    <property type="entry name" value="UBIQUINONE BIOSYNTHESIS PROTEIN UBIJ"/>
    <property type="match status" value="1"/>
</dbReference>
<organism evidence="1 2">
    <name type="scientific">Tepidimonas fonticaldi</name>
    <dbReference type="NCBI Taxonomy" id="1101373"/>
    <lineage>
        <taxon>Bacteria</taxon>
        <taxon>Pseudomonadati</taxon>
        <taxon>Pseudomonadota</taxon>
        <taxon>Betaproteobacteria</taxon>
        <taxon>Burkholderiales</taxon>
        <taxon>Tepidimonas</taxon>
    </lineage>
</organism>
<evidence type="ECO:0000313" key="1">
    <source>
        <dbReference type="EMBL" id="OBS30183.1"/>
    </source>
</evidence>
<accession>A0A1A6DTJ2</accession>
<dbReference type="Proteomes" id="UP000091969">
    <property type="component" value="Unassembled WGS sequence"/>
</dbReference>
<dbReference type="RefSeq" id="WP_068608374.1">
    <property type="nucleotide sequence ID" value="NZ_LZDH01000056.1"/>
</dbReference>
<reference evidence="1 2" key="1">
    <citation type="submission" date="2016-06" db="EMBL/GenBank/DDBJ databases">
        <title>Genome sequence of Tepidimonas fonticaldi PL17.</title>
        <authorList>
            <person name="Pinnaka A.K."/>
        </authorList>
    </citation>
    <scope>NUCLEOTIDE SEQUENCE [LARGE SCALE GENOMIC DNA]</scope>
    <source>
        <strain evidence="1 2">PL17</strain>
    </source>
</reference>
<dbReference type="EMBL" id="LZDH01000056">
    <property type="protein sequence ID" value="OBS30183.1"/>
    <property type="molecule type" value="Genomic_DNA"/>
</dbReference>
<sequence length="209" mass="22576">MTEPPIFFRPRPGTGPWRLPTPPAWLLDEARNRIVLLLNHVLQQEPEAMHRLRRQAGKWVRVRWGRGGPAAGAGDMGLVVRISPAGLLESAADEVRADLVLAIDEPSPLTLAGKLARGDKPAVAIEGDVQLAADVAWLVDNVRWDVEEDLARLMGDAMAHTLVQTARTAASALRAWVVPAAQAARERAAALRERVAPRRAPDDSGGTAP</sequence>
<dbReference type="InterPro" id="IPR038989">
    <property type="entry name" value="UbiJ"/>
</dbReference>